<dbReference type="OrthoDB" id="7701318at2759"/>
<dbReference type="AlphaFoldDB" id="A0A7M7Q9U0"/>
<organism evidence="1 2">
    <name type="scientific">Nasonia vitripennis</name>
    <name type="common">Parasitic wasp</name>
    <dbReference type="NCBI Taxonomy" id="7425"/>
    <lineage>
        <taxon>Eukaryota</taxon>
        <taxon>Metazoa</taxon>
        <taxon>Ecdysozoa</taxon>
        <taxon>Arthropoda</taxon>
        <taxon>Hexapoda</taxon>
        <taxon>Insecta</taxon>
        <taxon>Pterygota</taxon>
        <taxon>Neoptera</taxon>
        <taxon>Endopterygota</taxon>
        <taxon>Hymenoptera</taxon>
        <taxon>Apocrita</taxon>
        <taxon>Proctotrupomorpha</taxon>
        <taxon>Chalcidoidea</taxon>
        <taxon>Pteromalidae</taxon>
        <taxon>Pteromalinae</taxon>
        <taxon>Nasonia</taxon>
    </lineage>
</organism>
<dbReference type="KEGG" id="nvi:116416755"/>
<evidence type="ECO:0000313" key="2">
    <source>
        <dbReference type="Proteomes" id="UP000002358"/>
    </source>
</evidence>
<reference evidence="1" key="1">
    <citation type="submission" date="2021-01" db="UniProtKB">
        <authorList>
            <consortium name="EnsemblMetazoa"/>
        </authorList>
    </citation>
    <scope>IDENTIFICATION</scope>
</reference>
<evidence type="ECO:0000313" key="1">
    <source>
        <dbReference type="EnsemblMetazoa" id="XP_031782107"/>
    </source>
</evidence>
<proteinExistence type="predicted"/>
<dbReference type="RefSeq" id="XP_031782107.1">
    <property type="nucleotide sequence ID" value="XM_031926247.2"/>
</dbReference>
<keyword evidence="2" id="KW-1185">Reference proteome</keyword>
<sequence length="148" mass="17078">MSTTRLIRSAEIFVRVAAVSKATRVCVCRRAMTRITIARICCCCCLLLLLIYRSALAAPLVESYPRGANNYAGRQRAPRRDYYGETSPFGYLASKAMGAFVRVASFMFQWMPSFWRPAKSSFRFLKSNNDPRPMRYEEYDFFDADAYR</sequence>
<dbReference type="Proteomes" id="UP000002358">
    <property type="component" value="Chromosome 3"/>
</dbReference>
<dbReference type="InParanoid" id="A0A7M7Q9U0"/>
<dbReference type="EnsemblMetazoa" id="XM_031926247">
    <property type="protein sequence ID" value="XP_031782107"/>
    <property type="gene ID" value="LOC116416755"/>
</dbReference>
<protein>
    <submittedName>
        <fullName evidence="1">Uncharacterized protein</fullName>
    </submittedName>
</protein>
<accession>A0A7M7Q9U0</accession>
<dbReference type="GeneID" id="116416755"/>
<name>A0A7M7Q9U0_NASVI</name>